<protein>
    <submittedName>
        <fullName evidence="1">Uncharacterized protein</fullName>
    </submittedName>
</protein>
<dbReference type="EMBL" id="CP000626">
    <property type="protein sequence ID" value="ABQ18896.1"/>
    <property type="molecule type" value="Genomic_DNA"/>
</dbReference>
<reference evidence="1 2" key="1">
    <citation type="submission" date="2007-03" db="EMBL/GenBank/DDBJ databases">
        <authorList>
            <person name="Heidelberg J."/>
        </authorList>
    </citation>
    <scope>NUCLEOTIDE SEQUENCE [LARGE SCALE GENOMIC DNA]</scope>
    <source>
        <strain evidence="2">ATCC 39541 / Classical Ogawa 395 / O395</strain>
    </source>
</reference>
<gene>
    <name evidence="1" type="ordered locus">VC0395_1010</name>
</gene>
<accession>A0A0H3ADR3</accession>
<sequence length="42" mass="4803">MWLYCYGLPRILLAEMHIPFLLEAAAVLATFVHPNHTVYPCS</sequence>
<name>A0A0H3ADR3_VIBC3</name>
<organism evidence="1 2">
    <name type="scientific">Vibrio cholerae serotype O1 (strain ATCC 39541 / Classical Ogawa 395 / O395)</name>
    <dbReference type="NCBI Taxonomy" id="345073"/>
    <lineage>
        <taxon>Bacteria</taxon>
        <taxon>Pseudomonadati</taxon>
        <taxon>Pseudomonadota</taxon>
        <taxon>Gammaproteobacteria</taxon>
        <taxon>Vibrionales</taxon>
        <taxon>Vibrionaceae</taxon>
        <taxon>Vibrio</taxon>
    </lineage>
</organism>
<proteinExistence type="predicted"/>
<dbReference type="KEGG" id="vco:VC0395_1010"/>
<evidence type="ECO:0000313" key="1">
    <source>
        <dbReference type="EMBL" id="ABQ18896.1"/>
    </source>
</evidence>
<evidence type="ECO:0000313" key="2">
    <source>
        <dbReference type="Proteomes" id="UP000000249"/>
    </source>
</evidence>
<dbReference type="AlphaFoldDB" id="A0A0H3ADR3"/>
<dbReference type="Proteomes" id="UP000000249">
    <property type="component" value="Chromosome 2"/>
</dbReference>